<evidence type="ECO:0000313" key="1">
    <source>
        <dbReference type="EMBL" id="QPI16356.1"/>
    </source>
</evidence>
<sequence>MIPNKSNTTNGCDNTSSNCVVWQGPNLPCVDVCTGDTISDIIAKLCESIVGAVTSAPGVNIDTINQLCIETNYGRSNTIQELIQNIINEVCKHNSSAVDPCSCVIPLPLCLQYKDEQGNQVVSLPLHDGKTGQGYAVYLANKICYNISSINRLQNDLNALDGRVTVLESLGSQTRYIAPKVVPNFVGRVGSPTSIERMLIQTEEAYGETRRALGTVQDLNKSIGYAANNLSAIKMLNGSGTYSAQPGWITSPRNVAQSFQNLWLTTNDIRNAVENLNETVANPLCSSITNSVSGNIRRTSAGAFQVFELDFTESNIPSGYVSCNGKGTRVTITDASLNTLVKYIDIVGHYQNSDPYRITAEEFGNLDTGSNYSVKVEFCFENEDNQCADTQTINIENKTSCPTTSIGAVTGETIPFSITDIGLPKDQGYTLSVSLNTRGGSLIDSRSTSSFVGGFSGTFSGLTGSTQYSISTSISQSGSTSIQECPSQTVSTIEPVCTSAAISPSSTTWKLGSTTSASTVTFLQTGAAIQLLGTRYNGSSKITWTAGYDATNQVIVEQHTYVDNTTAATIVPTGSNVDNNNAVTPIVCGGNTIPVTGAITQSSAEGSGWRYIGSLTSPVGNKHYVFAEVNIDTNMVTQVYFCCDCSQLSLTAPQRTYFARKDGGAITIPITAVGFIAGTTYTWTIATSPSNGTATMATSPSQTGSTATFTYVPDTTKKFTYDSFSVTLTNDCGTSSILTIPIVSTFSLPLTDTDITVMVDSASVSLSDALIIKSSFEDVKALMKSNNSNWIGTFNYVAINSSTNRSSDYLKHIMGMVENIGTATALTDPALDVYTSGTWYTQFMGNGTTLPSYWSGATARYPSSIALISFVNTTNSTGTYGAATLGSAPTAWSTPTQPTTNGGSGATKYQEDYDALVDITSGAAPTSAWGIEASGTKNTYWTAGSKPFTFSQIIVNKITGSANVSAAAALQMASALTGPTDLTNQEFAGMQVGGSIYPVDLSSYLKNGVSASANPYNTSLTTPASNTLTGLQVNFDISANLYLENGVVWDTTLNSNMKNYMLGMVGQTLNSSIGTPSRDPALKIGGTTAVFGVGSSRANACSAAASSSPAIWSANATVANTTPSNPFQGTVLSARAYTTQSAATNGQAAYELITGQYYAIYLASGTRYVALYNKTADSSGHFWTAISTC</sequence>
<name>A0A7S9SUN3_9VIRU</name>
<protein>
    <submittedName>
        <fullName evidence="1">Uncharacterized protein</fullName>
    </submittedName>
</protein>
<dbReference type="EMBL" id="MW030558">
    <property type="protein sequence ID" value="QPI16356.1"/>
    <property type="molecule type" value="Genomic_DNA"/>
</dbReference>
<accession>A0A7S9SUN3</accession>
<organism evidence="1">
    <name type="scientific">Virus NIOZ-UU157</name>
    <dbReference type="NCBI Taxonomy" id="2763269"/>
    <lineage>
        <taxon>Viruses</taxon>
    </lineage>
</organism>
<gene>
    <name evidence="1" type="ORF">NIOZUU157_00246</name>
</gene>
<reference evidence="1" key="1">
    <citation type="submission" date="2020-08" db="EMBL/GenBank/DDBJ databases">
        <title>Bridging the membrane lipid divide: bacteria of the FCB group superphylum have the potential to synthesize archaeal ether lipids.</title>
        <authorList>
            <person name="Villanueva L."/>
            <person name="von Meijenfeldt F.A.B."/>
            <person name="Westbye A.B."/>
            <person name="Yadav S."/>
            <person name="Hopmans E.C."/>
            <person name="Dutilh B.E."/>
            <person name="Sinninghe Damste J.S."/>
        </authorList>
    </citation>
    <scope>NUCLEOTIDE SEQUENCE</scope>
    <source>
        <strain evidence="1">NIOZ-UU157</strain>
    </source>
</reference>
<proteinExistence type="predicted"/>